<dbReference type="PROSITE" id="PS51050">
    <property type="entry name" value="ZF_CW"/>
    <property type="match status" value="1"/>
</dbReference>
<sequence length="377" mass="42175">MEAAPQPQSLQVTIIFERDKNVSESSTTVDRVNNAEGDRNVSNPSVPPGTLTTFPDDIVDLCSDEDVENHETANEGNKTSESSQYQLVLYDPAINGGSNVKDAPGGPGPVSCPSRPKKPHPFSDRTPRVLPSVGIFAVQCASCFKWRLVPTKEKYEEIREHLSQRPFFCDTAREWRPDVSCDDPPDITQDGSRIWAIDKPNIAQPPTGWKRLLRIRGEGSVRHYVAPSGKSLRSMLDIQRYLDKHPEYMTEEVSLSRFSFQIPKPLQKNYVRKRPVRPAFCNDAGDPGTQQYLPPSEGVRQPARITWVSTDGDTDSQPSSPALAYNYHLEAPASNPESSQPAKRRRIPPPMRYADDLVPTTLMPVWKSLTTSDFVVF</sequence>
<evidence type="ECO:0000256" key="9">
    <source>
        <dbReference type="SAM" id="MobiDB-lite"/>
    </source>
</evidence>
<keyword evidence="3" id="KW-0863">Zinc-finger</keyword>
<dbReference type="Gene3D" id="3.30.890.10">
    <property type="entry name" value="Methyl-cpg-binding Protein 2, Chain A"/>
    <property type="match status" value="1"/>
</dbReference>
<dbReference type="Pfam" id="PF07496">
    <property type="entry name" value="zf-CW"/>
    <property type="match status" value="1"/>
</dbReference>
<reference evidence="12" key="2">
    <citation type="submission" date="2020-08" db="EMBL/GenBank/DDBJ databases">
        <title>Plant Genome Project.</title>
        <authorList>
            <person name="Zhang R.-G."/>
        </authorList>
    </citation>
    <scope>NUCLEOTIDE SEQUENCE</scope>
    <source>
        <strain evidence="12">Huo1</strain>
        <tissue evidence="12">Leaf</tissue>
    </source>
</reference>
<dbReference type="PROSITE" id="PS50982">
    <property type="entry name" value="MBD"/>
    <property type="match status" value="1"/>
</dbReference>
<dbReference type="GO" id="GO:0005634">
    <property type="term" value="C:nucleus"/>
    <property type="evidence" value="ECO:0007669"/>
    <property type="project" value="UniProtKB-SubCell"/>
</dbReference>
<keyword evidence="13" id="KW-1185">Reference proteome</keyword>
<keyword evidence="7" id="KW-0804">Transcription</keyword>
<comment type="caution">
    <text evidence="12">The sequence shown here is derived from an EMBL/GenBank/DDBJ whole genome shotgun (WGS) entry which is preliminary data.</text>
</comment>
<proteinExistence type="predicted"/>
<dbReference type="PANTHER" id="PTHR12396:SF0">
    <property type="entry name" value="METHYL-CPG BINDING DOMAIN PROTEIN-LIKE, ISOFORM C"/>
    <property type="match status" value="1"/>
</dbReference>
<feature type="domain" description="MBD" evidence="10">
    <location>
        <begin position="195"/>
        <end position="265"/>
    </location>
</feature>
<evidence type="ECO:0000256" key="2">
    <source>
        <dbReference type="ARBA" id="ARBA00022723"/>
    </source>
</evidence>
<feature type="region of interest" description="Disordered" evidence="9">
    <location>
        <begin position="95"/>
        <end position="126"/>
    </location>
</feature>
<evidence type="ECO:0000313" key="12">
    <source>
        <dbReference type="EMBL" id="KAG6428499.1"/>
    </source>
</evidence>
<evidence type="ECO:0000259" key="10">
    <source>
        <dbReference type="PROSITE" id="PS50982"/>
    </source>
</evidence>
<dbReference type="PANTHER" id="PTHR12396">
    <property type="entry name" value="METHYL-CPG BINDING PROTEIN, MBD"/>
    <property type="match status" value="1"/>
</dbReference>
<evidence type="ECO:0000256" key="5">
    <source>
        <dbReference type="ARBA" id="ARBA00023015"/>
    </source>
</evidence>
<dbReference type="CDD" id="cd01396">
    <property type="entry name" value="MeCP2_MBD"/>
    <property type="match status" value="1"/>
</dbReference>
<dbReference type="SUPFAM" id="SSF54171">
    <property type="entry name" value="DNA-binding domain"/>
    <property type="match status" value="1"/>
</dbReference>
<feature type="domain" description="CW-type" evidence="11">
    <location>
        <begin position="130"/>
        <end position="189"/>
    </location>
</feature>
<dbReference type="InterPro" id="IPR011124">
    <property type="entry name" value="Znf_CW"/>
</dbReference>
<keyword evidence="2" id="KW-0479">Metal-binding</keyword>
<keyword evidence="6" id="KW-0238">DNA-binding</keyword>
<protein>
    <submittedName>
        <fullName evidence="12">Uncharacterized protein</fullName>
    </submittedName>
</protein>
<evidence type="ECO:0000256" key="4">
    <source>
        <dbReference type="ARBA" id="ARBA00022833"/>
    </source>
</evidence>
<dbReference type="SMART" id="SM00391">
    <property type="entry name" value="MBD"/>
    <property type="match status" value="1"/>
</dbReference>
<accession>A0A8X8YBS9</accession>
<evidence type="ECO:0000256" key="8">
    <source>
        <dbReference type="ARBA" id="ARBA00023242"/>
    </source>
</evidence>
<reference evidence="12" key="1">
    <citation type="submission" date="2018-01" db="EMBL/GenBank/DDBJ databases">
        <authorList>
            <person name="Mao J.F."/>
        </authorList>
    </citation>
    <scope>NUCLEOTIDE SEQUENCE</scope>
    <source>
        <strain evidence="12">Huo1</strain>
        <tissue evidence="12">Leaf</tissue>
    </source>
</reference>
<dbReference type="InterPro" id="IPR001739">
    <property type="entry name" value="Methyl_CpG_DNA-bd"/>
</dbReference>
<dbReference type="InterPro" id="IPR016177">
    <property type="entry name" value="DNA-bd_dom_sf"/>
</dbReference>
<evidence type="ECO:0000256" key="7">
    <source>
        <dbReference type="ARBA" id="ARBA00023163"/>
    </source>
</evidence>
<dbReference type="Proteomes" id="UP000298416">
    <property type="component" value="Unassembled WGS sequence"/>
</dbReference>
<name>A0A8X8YBS9_SALSN</name>
<dbReference type="GO" id="GO:0003677">
    <property type="term" value="F:DNA binding"/>
    <property type="evidence" value="ECO:0007669"/>
    <property type="project" value="UniProtKB-KW"/>
</dbReference>
<dbReference type="EMBL" id="PNBA02000004">
    <property type="protein sequence ID" value="KAG6428499.1"/>
    <property type="molecule type" value="Genomic_DNA"/>
</dbReference>
<feature type="region of interest" description="Disordered" evidence="9">
    <location>
        <begin position="21"/>
        <end position="50"/>
    </location>
</feature>
<comment type="subcellular location">
    <subcellularLocation>
        <location evidence="1">Nucleus</location>
    </subcellularLocation>
</comment>
<keyword evidence="5" id="KW-0805">Transcription regulation</keyword>
<evidence type="ECO:0000256" key="6">
    <source>
        <dbReference type="ARBA" id="ARBA00023125"/>
    </source>
</evidence>
<dbReference type="Pfam" id="PF01429">
    <property type="entry name" value="MBD"/>
    <property type="match status" value="1"/>
</dbReference>
<feature type="region of interest" description="Disordered" evidence="9">
    <location>
        <begin position="331"/>
        <end position="353"/>
    </location>
</feature>
<evidence type="ECO:0000256" key="1">
    <source>
        <dbReference type="ARBA" id="ARBA00004123"/>
    </source>
</evidence>
<dbReference type="GO" id="GO:0008270">
    <property type="term" value="F:zinc ion binding"/>
    <property type="evidence" value="ECO:0007669"/>
    <property type="project" value="UniProtKB-KW"/>
</dbReference>
<dbReference type="AlphaFoldDB" id="A0A8X8YBS9"/>
<keyword evidence="8" id="KW-0539">Nucleus</keyword>
<evidence type="ECO:0000259" key="11">
    <source>
        <dbReference type="PROSITE" id="PS51050"/>
    </source>
</evidence>
<organism evidence="12">
    <name type="scientific">Salvia splendens</name>
    <name type="common">Scarlet sage</name>
    <dbReference type="NCBI Taxonomy" id="180675"/>
    <lineage>
        <taxon>Eukaryota</taxon>
        <taxon>Viridiplantae</taxon>
        <taxon>Streptophyta</taxon>
        <taxon>Embryophyta</taxon>
        <taxon>Tracheophyta</taxon>
        <taxon>Spermatophyta</taxon>
        <taxon>Magnoliopsida</taxon>
        <taxon>eudicotyledons</taxon>
        <taxon>Gunneridae</taxon>
        <taxon>Pentapetalae</taxon>
        <taxon>asterids</taxon>
        <taxon>lamiids</taxon>
        <taxon>Lamiales</taxon>
        <taxon>Lamiaceae</taxon>
        <taxon>Nepetoideae</taxon>
        <taxon>Mentheae</taxon>
        <taxon>Salviinae</taxon>
        <taxon>Salvia</taxon>
        <taxon>Salvia subgen. Calosphace</taxon>
        <taxon>core Calosphace</taxon>
    </lineage>
</organism>
<keyword evidence="4" id="KW-0862">Zinc</keyword>
<evidence type="ECO:0000256" key="3">
    <source>
        <dbReference type="ARBA" id="ARBA00022771"/>
    </source>
</evidence>
<evidence type="ECO:0000313" key="13">
    <source>
        <dbReference type="Proteomes" id="UP000298416"/>
    </source>
</evidence>
<gene>
    <name evidence="12" type="ORF">SASPL_112751</name>
</gene>